<comment type="subcellular location">
    <subcellularLocation>
        <location evidence="2">Cell membrane</location>
        <topology evidence="2">Multi-pass membrane protein</topology>
    </subcellularLocation>
</comment>
<evidence type="ECO:0000256" key="12">
    <source>
        <dbReference type="ARBA" id="ARBA00031636"/>
    </source>
</evidence>
<keyword evidence="9 13" id="KW-1133">Transmembrane helix</keyword>
<dbReference type="Proteomes" id="UP000620366">
    <property type="component" value="Unassembled WGS sequence"/>
</dbReference>
<organism evidence="14 15">
    <name type="scientific">Feifania hominis</name>
    <dbReference type="NCBI Taxonomy" id="2763660"/>
    <lineage>
        <taxon>Bacteria</taxon>
        <taxon>Bacillati</taxon>
        <taxon>Bacillota</taxon>
        <taxon>Clostridia</taxon>
        <taxon>Eubacteriales</taxon>
        <taxon>Feifaniaceae</taxon>
        <taxon>Feifania</taxon>
    </lineage>
</organism>
<dbReference type="GO" id="GO:0015297">
    <property type="term" value="F:antiporter activity"/>
    <property type="evidence" value="ECO:0007669"/>
    <property type="project" value="UniProtKB-KW"/>
</dbReference>
<sequence length="451" mass="48782">MNNDYLIQKRPLHALILFALPIIAGNLFQQLYTMADSAIVGRYVGEQALAAVGACYALTNVFICVAIGGGIGASVIISRYFGAKQYADMKTAVTTALLAFLGLSVLLGLGGLLLGRQIMVLLRTPADALEMAAEYLRIYFLGLPFLFMYNVLSSTFNALGKSVIPLAFLIFSSVFNVVLDIYMVTQLHLGVAGVAWATLIAQGISAVLSFAVLAVKLRHLCPQRTRLFHRGELGRMTRIALPSILQQSTVSIGMMLVQSVVNSFGSSVLAGFSAAMRVEQLCIVPMTGVGNALSSFTAQNIGAQRIDRVRRGYRAAVGMIVFFAAVSCVLLELFHMPIVSMFLDSDATPVALATGAGFLKFIGWFYILFGLKVVVDGLLRGAGDMKMFTIANMVNLFIRVVAAAALAPVFGVAMVWIAVPFGWLANFLISFAQYRTGKWKTVYTVRTEQTE</sequence>
<feature type="transmembrane region" description="Helical" evidence="13">
    <location>
        <begin position="191"/>
        <end position="215"/>
    </location>
</feature>
<evidence type="ECO:0000256" key="3">
    <source>
        <dbReference type="ARBA" id="ARBA00010199"/>
    </source>
</evidence>
<comment type="function">
    <text evidence="1">Multidrug efflux pump.</text>
</comment>
<evidence type="ECO:0000256" key="10">
    <source>
        <dbReference type="ARBA" id="ARBA00023065"/>
    </source>
</evidence>
<dbReference type="PANTHER" id="PTHR43298:SF2">
    <property type="entry name" value="FMN_FAD EXPORTER YEEO-RELATED"/>
    <property type="match status" value="1"/>
</dbReference>
<name>A0A926DCD1_9FIRM</name>
<dbReference type="RefSeq" id="WP_249300169.1">
    <property type="nucleotide sequence ID" value="NZ_JACRSP010000002.1"/>
</dbReference>
<evidence type="ECO:0000256" key="9">
    <source>
        <dbReference type="ARBA" id="ARBA00022989"/>
    </source>
</evidence>
<reference evidence="14" key="1">
    <citation type="submission" date="2020-08" db="EMBL/GenBank/DDBJ databases">
        <title>Genome public.</title>
        <authorList>
            <person name="Liu C."/>
            <person name="Sun Q."/>
        </authorList>
    </citation>
    <scope>NUCLEOTIDE SEQUENCE</scope>
    <source>
        <strain evidence="14">BX7</strain>
    </source>
</reference>
<feature type="transmembrane region" description="Helical" evidence="13">
    <location>
        <begin position="48"/>
        <end position="81"/>
    </location>
</feature>
<evidence type="ECO:0000256" key="7">
    <source>
        <dbReference type="ARBA" id="ARBA00022475"/>
    </source>
</evidence>
<proteinExistence type="inferred from homology"/>
<dbReference type="PANTHER" id="PTHR43298">
    <property type="entry name" value="MULTIDRUG RESISTANCE PROTEIN NORM-RELATED"/>
    <property type="match status" value="1"/>
</dbReference>
<dbReference type="EMBL" id="JACRSP010000002">
    <property type="protein sequence ID" value="MBC8536380.1"/>
    <property type="molecule type" value="Genomic_DNA"/>
</dbReference>
<feature type="transmembrane region" description="Helical" evidence="13">
    <location>
        <begin position="93"/>
        <end position="115"/>
    </location>
</feature>
<keyword evidence="11 13" id="KW-0472">Membrane</keyword>
<feature type="transmembrane region" description="Helical" evidence="13">
    <location>
        <begin position="164"/>
        <end position="185"/>
    </location>
</feature>
<evidence type="ECO:0000256" key="2">
    <source>
        <dbReference type="ARBA" id="ARBA00004651"/>
    </source>
</evidence>
<protein>
    <recommendedName>
        <fullName evidence="4">Probable multidrug resistance protein NorM</fullName>
    </recommendedName>
    <alternativeName>
        <fullName evidence="12">Multidrug-efflux transporter</fullName>
    </alternativeName>
</protein>
<dbReference type="NCBIfam" id="TIGR00797">
    <property type="entry name" value="matE"/>
    <property type="match status" value="1"/>
</dbReference>
<dbReference type="AlphaFoldDB" id="A0A926DCD1"/>
<evidence type="ECO:0000256" key="13">
    <source>
        <dbReference type="SAM" id="Phobius"/>
    </source>
</evidence>
<dbReference type="CDD" id="cd13138">
    <property type="entry name" value="MATE_yoeA_like"/>
    <property type="match status" value="1"/>
</dbReference>
<keyword evidence="15" id="KW-1185">Reference proteome</keyword>
<dbReference type="GO" id="GO:0042910">
    <property type="term" value="F:xenobiotic transmembrane transporter activity"/>
    <property type="evidence" value="ECO:0007669"/>
    <property type="project" value="InterPro"/>
</dbReference>
<keyword evidence="7" id="KW-1003">Cell membrane</keyword>
<evidence type="ECO:0000256" key="1">
    <source>
        <dbReference type="ARBA" id="ARBA00003408"/>
    </source>
</evidence>
<comment type="similarity">
    <text evidence="3">Belongs to the multi antimicrobial extrusion (MATE) (TC 2.A.66.1) family.</text>
</comment>
<feature type="transmembrane region" description="Helical" evidence="13">
    <location>
        <begin position="350"/>
        <end position="375"/>
    </location>
</feature>
<evidence type="ECO:0000313" key="14">
    <source>
        <dbReference type="EMBL" id="MBC8536380.1"/>
    </source>
</evidence>
<gene>
    <name evidence="14" type="ORF">H8695_06695</name>
</gene>
<evidence type="ECO:0000256" key="11">
    <source>
        <dbReference type="ARBA" id="ARBA00023136"/>
    </source>
</evidence>
<dbReference type="GO" id="GO:0005886">
    <property type="term" value="C:plasma membrane"/>
    <property type="evidence" value="ECO:0007669"/>
    <property type="project" value="UniProtKB-SubCell"/>
</dbReference>
<accession>A0A926DCD1</accession>
<feature type="transmembrane region" description="Helical" evidence="13">
    <location>
        <begin position="12"/>
        <end position="28"/>
    </location>
</feature>
<dbReference type="Pfam" id="PF01554">
    <property type="entry name" value="MatE"/>
    <property type="match status" value="2"/>
</dbReference>
<evidence type="ECO:0000256" key="6">
    <source>
        <dbReference type="ARBA" id="ARBA00022449"/>
    </source>
</evidence>
<keyword evidence="10" id="KW-0406">Ion transport</keyword>
<dbReference type="InterPro" id="IPR002528">
    <property type="entry name" value="MATE_fam"/>
</dbReference>
<keyword evidence="8 13" id="KW-0812">Transmembrane</keyword>
<comment type="caution">
    <text evidence="14">The sequence shown here is derived from an EMBL/GenBank/DDBJ whole genome shotgun (WGS) entry which is preliminary data.</text>
</comment>
<dbReference type="GO" id="GO:0006811">
    <property type="term" value="P:monoatomic ion transport"/>
    <property type="evidence" value="ECO:0007669"/>
    <property type="project" value="UniProtKB-KW"/>
</dbReference>
<evidence type="ECO:0000256" key="5">
    <source>
        <dbReference type="ARBA" id="ARBA00022448"/>
    </source>
</evidence>
<feature type="transmembrane region" description="Helical" evidence="13">
    <location>
        <begin position="387"/>
        <end position="407"/>
    </location>
</feature>
<evidence type="ECO:0000256" key="8">
    <source>
        <dbReference type="ARBA" id="ARBA00022692"/>
    </source>
</evidence>
<keyword evidence="6" id="KW-0050">Antiport</keyword>
<evidence type="ECO:0000313" key="15">
    <source>
        <dbReference type="Proteomes" id="UP000620366"/>
    </source>
</evidence>
<dbReference type="InterPro" id="IPR048279">
    <property type="entry name" value="MdtK-like"/>
</dbReference>
<keyword evidence="5" id="KW-0813">Transport</keyword>
<dbReference type="InterPro" id="IPR050222">
    <property type="entry name" value="MATE_MdtK"/>
</dbReference>
<dbReference type="PIRSF" id="PIRSF006603">
    <property type="entry name" value="DinF"/>
    <property type="match status" value="1"/>
</dbReference>
<evidence type="ECO:0000256" key="4">
    <source>
        <dbReference type="ARBA" id="ARBA00020268"/>
    </source>
</evidence>
<feature type="transmembrane region" description="Helical" evidence="13">
    <location>
        <begin position="315"/>
        <end position="338"/>
    </location>
</feature>
<feature type="transmembrane region" description="Helical" evidence="13">
    <location>
        <begin position="135"/>
        <end position="152"/>
    </location>
</feature>